<evidence type="ECO:0000256" key="1">
    <source>
        <dbReference type="SAM" id="MobiDB-lite"/>
    </source>
</evidence>
<proteinExistence type="predicted"/>
<accession>A0ABP3PW54</accession>
<dbReference type="Proteomes" id="UP001500668">
    <property type="component" value="Unassembled WGS sequence"/>
</dbReference>
<organism evidence="2 3">
    <name type="scientific">Streptomyces crystallinus</name>
    <dbReference type="NCBI Taxonomy" id="68191"/>
    <lineage>
        <taxon>Bacteria</taxon>
        <taxon>Bacillati</taxon>
        <taxon>Actinomycetota</taxon>
        <taxon>Actinomycetes</taxon>
        <taxon>Kitasatosporales</taxon>
        <taxon>Streptomycetaceae</taxon>
        <taxon>Streptomyces</taxon>
    </lineage>
</organism>
<gene>
    <name evidence="2" type="ORF">GCM10010394_02140</name>
</gene>
<feature type="compositionally biased region" description="Basic residues" evidence="1">
    <location>
        <begin position="1"/>
        <end position="15"/>
    </location>
</feature>
<name>A0ABP3PW54_9ACTN</name>
<comment type="caution">
    <text evidence="2">The sequence shown here is derived from an EMBL/GenBank/DDBJ whole genome shotgun (WGS) entry which is preliminary data.</text>
</comment>
<sequence>MRSGGRRRRPGKAKGRTPFWECGPRAQRISSKRDQKNRRYVFQPLVPMFLRPANGAAALPVPE</sequence>
<keyword evidence="3" id="KW-1185">Reference proteome</keyword>
<evidence type="ECO:0000313" key="2">
    <source>
        <dbReference type="EMBL" id="GAA0577182.1"/>
    </source>
</evidence>
<feature type="region of interest" description="Disordered" evidence="1">
    <location>
        <begin position="1"/>
        <end position="21"/>
    </location>
</feature>
<dbReference type="EMBL" id="BAAACA010000001">
    <property type="protein sequence ID" value="GAA0577182.1"/>
    <property type="molecule type" value="Genomic_DNA"/>
</dbReference>
<evidence type="ECO:0000313" key="3">
    <source>
        <dbReference type="Proteomes" id="UP001500668"/>
    </source>
</evidence>
<reference evidence="3" key="1">
    <citation type="journal article" date="2019" name="Int. J. Syst. Evol. Microbiol.">
        <title>The Global Catalogue of Microorganisms (GCM) 10K type strain sequencing project: providing services to taxonomists for standard genome sequencing and annotation.</title>
        <authorList>
            <consortium name="The Broad Institute Genomics Platform"/>
            <consortium name="The Broad Institute Genome Sequencing Center for Infectious Disease"/>
            <person name="Wu L."/>
            <person name="Ma J."/>
        </authorList>
    </citation>
    <scope>NUCLEOTIDE SEQUENCE [LARGE SCALE GENOMIC DNA]</scope>
    <source>
        <strain evidence="3">JCM 5067</strain>
    </source>
</reference>
<protein>
    <submittedName>
        <fullName evidence="2">Uncharacterized protein</fullName>
    </submittedName>
</protein>